<keyword evidence="7" id="KW-0521">NADP</keyword>
<feature type="binding site" evidence="7">
    <location>
        <position position="47"/>
    </location>
    <ligand>
        <name>NADP(+)</name>
        <dbReference type="ChEBI" id="CHEBI:58349"/>
    </ligand>
</feature>
<feature type="binding site" evidence="7">
    <location>
        <position position="332"/>
    </location>
    <ligand>
        <name>FMN</name>
        <dbReference type="ChEBI" id="CHEBI:58210"/>
    </ligand>
</feature>
<dbReference type="Gene3D" id="3.60.150.10">
    <property type="entry name" value="Chorismate synthase AroC"/>
    <property type="match status" value="1"/>
</dbReference>
<gene>
    <name evidence="7 9" type="primary">aroC</name>
    <name evidence="9" type="ORF">FF011L_54660</name>
</gene>
<dbReference type="EC" id="4.2.3.5" evidence="3 7"/>
<comment type="pathway">
    <text evidence="1 7">Metabolic intermediate biosynthesis; chorismate biosynthesis; chorismate from D-erythrose 4-phosphate and phosphoenolpyruvate: step 7/7.</text>
</comment>
<dbReference type="GO" id="GO:0005829">
    <property type="term" value="C:cytosol"/>
    <property type="evidence" value="ECO:0007669"/>
    <property type="project" value="TreeGrafter"/>
</dbReference>
<comment type="similarity">
    <text evidence="2 7">Belongs to the chorismate synthase family.</text>
</comment>
<proteinExistence type="inferred from homology"/>
<keyword evidence="4 7" id="KW-0028">Amino-acid biosynthesis</keyword>
<name>A0A517MP56_9BACT</name>
<keyword evidence="6 7" id="KW-0456">Lyase</keyword>
<dbReference type="PIRSF" id="PIRSF001456">
    <property type="entry name" value="Chorismate_synth"/>
    <property type="match status" value="1"/>
</dbReference>
<evidence type="ECO:0000256" key="5">
    <source>
        <dbReference type="ARBA" id="ARBA00023141"/>
    </source>
</evidence>
<comment type="subunit">
    <text evidence="7">Homotetramer.</text>
</comment>
<evidence type="ECO:0000313" key="9">
    <source>
        <dbReference type="EMBL" id="QDS96654.1"/>
    </source>
</evidence>
<keyword evidence="7" id="KW-0285">Flavoprotein</keyword>
<comment type="cofactor">
    <cofactor evidence="7">
        <name>FMNH2</name>
        <dbReference type="ChEBI" id="CHEBI:57618"/>
    </cofactor>
    <text evidence="7">Reduced FMN (FMNH(2)).</text>
</comment>
<dbReference type="GO" id="GO:0008652">
    <property type="term" value="P:amino acid biosynthetic process"/>
    <property type="evidence" value="ECO:0007669"/>
    <property type="project" value="UniProtKB-KW"/>
</dbReference>
<organism evidence="9 10">
    <name type="scientific">Roseimaritima multifibrata</name>
    <dbReference type="NCBI Taxonomy" id="1930274"/>
    <lineage>
        <taxon>Bacteria</taxon>
        <taxon>Pseudomonadati</taxon>
        <taxon>Planctomycetota</taxon>
        <taxon>Planctomycetia</taxon>
        <taxon>Pirellulales</taxon>
        <taxon>Pirellulaceae</taxon>
        <taxon>Roseimaritima</taxon>
    </lineage>
</organism>
<evidence type="ECO:0000256" key="7">
    <source>
        <dbReference type="HAMAP-Rule" id="MF_00300"/>
    </source>
</evidence>
<keyword evidence="5 7" id="KW-0057">Aromatic amino acid biosynthesis</keyword>
<feature type="binding site" evidence="7">
    <location>
        <position position="374"/>
    </location>
    <ligand>
        <name>FMN</name>
        <dbReference type="ChEBI" id="CHEBI:58210"/>
    </ligand>
</feature>
<evidence type="ECO:0000256" key="8">
    <source>
        <dbReference type="SAM" id="MobiDB-lite"/>
    </source>
</evidence>
<dbReference type="HAMAP" id="MF_00300">
    <property type="entry name" value="Chorismate_synth"/>
    <property type="match status" value="1"/>
</dbReference>
<dbReference type="KEGG" id="rml:FF011L_54660"/>
<evidence type="ECO:0000256" key="2">
    <source>
        <dbReference type="ARBA" id="ARBA00008014"/>
    </source>
</evidence>
<feature type="binding site" evidence="7">
    <location>
        <begin position="157"/>
        <end position="159"/>
    </location>
    <ligand>
        <name>FMN</name>
        <dbReference type="ChEBI" id="CHEBI:58210"/>
    </ligand>
</feature>
<dbReference type="EMBL" id="CP036262">
    <property type="protein sequence ID" value="QDS96654.1"/>
    <property type="molecule type" value="Genomic_DNA"/>
</dbReference>
<dbReference type="PANTHER" id="PTHR21085:SF0">
    <property type="entry name" value="CHORISMATE SYNTHASE"/>
    <property type="match status" value="1"/>
</dbReference>
<dbReference type="GO" id="GO:0009073">
    <property type="term" value="P:aromatic amino acid family biosynthetic process"/>
    <property type="evidence" value="ECO:0007669"/>
    <property type="project" value="UniProtKB-KW"/>
</dbReference>
<evidence type="ECO:0000256" key="3">
    <source>
        <dbReference type="ARBA" id="ARBA00013036"/>
    </source>
</evidence>
<evidence type="ECO:0000256" key="4">
    <source>
        <dbReference type="ARBA" id="ARBA00022605"/>
    </source>
</evidence>
<dbReference type="GO" id="GO:0009423">
    <property type="term" value="P:chorismate biosynthetic process"/>
    <property type="evidence" value="ECO:0007669"/>
    <property type="project" value="UniProtKB-UniRule"/>
</dbReference>
<protein>
    <recommendedName>
        <fullName evidence="3 7">Chorismate synthase</fullName>
        <shortName evidence="7">CS</shortName>
        <ecNumber evidence="3 7">4.2.3.5</ecNumber>
    </recommendedName>
    <alternativeName>
        <fullName evidence="7">5-enolpyruvylshikimate-3-phosphate phospholyase</fullName>
    </alternativeName>
</protein>
<dbReference type="UniPathway" id="UPA00053">
    <property type="reaction ID" value="UER00090"/>
</dbReference>
<dbReference type="InterPro" id="IPR000453">
    <property type="entry name" value="Chorismate_synth"/>
</dbReference>
<dbReference type="NCBIfam" id="TIGR00033">
    <property type="entry name" value="aroC"/>
    <property type="match status" value="1"/>
</dbReference>
<feature type="region of interest" description="Disordered" evidence="8">
    <location>
        <begin position="41"/>
        <end position="61"/>
    </location>
</feature>
<comment type="function">
    <text evidence="7">Catalyzes the anti-1,4-elimination of the C-3 phosphate and the C-6 proR hydrogen from 5-enolpyruvylshikimate-3-phosphate (EPSP) to yield chorismate, which is the branch point compound that serves as the starting substrate for the three terminal pathways of aromatic amino acid biosynthesis. This reaction introduces a second double bond into the aromatic ring system.</text>
</comment>
<feature type="binding site" evidence="7">
    <location>
        <begin position="347"/>
        <end position="351"/>
    </location>
    <ligand>
        <name>FMN</name>
        <dbReference type="ChEBI" id="CHEBI:58210"/>
    </ligand>
</feature>
<dbReference type="RefSeq" id="WP_145354761.1">
    <property type="nucleotide sequence ID" value="NZ_CP036262.1"/>
</dbReference>
<dbReference type="InterPro" id="IPR035904">
    <property type="entry name" value="Chorismate_synth_AroC_sf"/>
</dbReference>
<dbReference type="AlphaFoldDB" id="A0A517MP56"/>
<dbReference type="Pfam" id="PF01264">
    <property type="entry name" value="Chorismate_synt"/>
    <property type="match status" value="2"/>
</dbReference>
<accession>A0A517MP56</accession>
<feature type="binding site" evidence="7">
    <location>
        <begin position="292"/>
        <end position="293"/>
    </location>
    <ligand>
        <name>FMN</name>
        <dbReference type="ChEBI" id="CHEBI:58210"/>
    </ligand>
</feature>
<evidence type="ECO:0000313" key="10">
    <source>
        <dbReference type="Proteomes" id="UP000320672"/>
    </source>
</evidence>
<dbReference type="SUPFAM" id="SSF103263">
    <property type="entry name" value="Chorismate synthase, AroC"/>
    <property type="match status" value="1"/>
</dbReference>
<comment type="catalytic activity">
    <reaction evidence="7">
        <text>5-O-(1-carboxyvinyl)-3-phosphoshikimate = chorismate + phosphate</text>
        <dbReference type="Rhea" id="RHEA:21020"/>
        <dbReference type="ChEBI" id="CHEBI:29748"/>
        <dbReference type="ChEBI" id="CHEBI:43474"/>
        <dbReference type="ChEBI" id="CHEBI:57701"/>
        <dbReference type="EC" id="4.2.3.5"/>
    </reaction>
</comment>
<dbReference type="OrthoDB" id="9771806at2"/>
<evidence type="ECO:0000256" key="6">
    <source>
        <dbReference type="ARBA" id="ARBA00023239"/>
    </source>
</evidence>
<evidence type="ECO:0000256" key="1">
    <source>
        <dbReference type="ARBA" id="ARBA00005044"/>
    </source>
</evidence>
<dbReference type="PANTHER" id="PTHR21085">
    <property type="entry name" value="CHORISMATE SYNTHASE"/>
    <property type="match status" value="1"/>
</dbReference>
<sequence length="415" mass="44304">MEILGGPLYSVAGAGESHGPAITTIINGCPPGLRIDRNQVQQDLDRRRPGGNKHGTPRNEKDKVVFLSGLYDSQDHQSLLAGPEISVKVDDTTFATESYETGYTTGEPIAAIVLSTSKKSHDYTQLTGDQGEVRPGHTDLVKFHQSQQFVDVRGGGRSSYRSTISDVIGGSIAREFLRIHFGTVILSSIQQVGSLEASVSLADKIAALAGDGGRLSSEQLAEIESALSSEVLHTADAEFAQEAAELIKETRKDGDSLGAALEVVAVNVPALVGEPLYQSLKARLMGTLGGLNAVQSCEIGAGKAVVERRGSENNDPIRQTGYQANSHGGLLGGITTGMPIVCKVGFKPTSTIHKPQSSIRKNFEEIEFHLQSGRHDPCVGVRAGVTLESRVAIELMNATLMHQSQHIDPKSFQLF</sequence>
<dbReference type="Proteomes" id="UP000320672">
    <property type="component" value="Chromosome"/>
</dbReference>
<keyword evidence="10" id="KW-1185">Reference proteome</keyword>
<reference evidence="9 10" key="1">
    <citation type="submission" date="2019-02" db="EMBL/GenBank/DDBJ databases">
        <title>Deep-cultivation of Planctomycetes and their phenomic and genomic characterization uncovers novel biology.</title>
        <authorList>
            <person name="Wiegand S."/>
            <person name="Jogler M."/>
            <person name="Boedeker C."/>
            <person name="Pinto D."/>
            <person name="Vollmers J."/>
            <person name="Rivas-Marin E."/>
            <person name="Kohn T."/>
            <person name="Peeters S.H."/>
            <person name="Heuer A."/>
            <person name="Rast P."/>
            <person name="Oberbeckmann S."/>
            <person name="Bunk B."/>
            <person name="Jeske O."/>
            <person name="Meyerdierks A."/>
            <person name="Storesund J.E."/>
            <person name="Kallscheuer N."/>
            <person name="Luecker S."/>
            <person name="Lage O.M."/>
            <person name="Pohl T."/>
            <person name="Merkel B.J."/>
            <person name="Hornburger P."/>
            <person name="Mueller R.-W."/>
            <person name="Bruemmer F."/>
            <person name="Labrenz M."/>
            <person name="Spormann A.M."/>
            <person name="Op den Camp H."/>
            <person name="Overmann J."/>
            <person name="Amann R."/>
            <person name="Jetten M.S.M."/>
            <person name="Mascher T."/>
            <person name="Medema M.H."/>
            <person name="Devos D.P."/>
            <person name="Kaster A.-K."/>
            <person name="Ovreas L."/>
            <person name="Rohde M."/>
            <person name="Galperin M.Y."/>
            <person name="Jogler C."/>
        </authorList>
    </citation>
    <scope>NUCLEOTIDE SEQUENCE [LARGE SCALE GENOMIC DNA]</scope>
    <source>
        <strain evidence="9 10">FF011L</strain>
    </source>
</reference>
<feature type="binding site" evidence="7">
    <location>
        <position position="53"/>
    </location>
    <ligand>
        <name>NADP(+)</name>
        <dbReference type="ChEBI" id="CHEBI:58349"/>
    </ligand>
</feature>
<dbReference type="GO" id="GO:0004107">
    <property type="term" value="F:chorismate synthase activity"/>
    <property type="evidence" value="ECO:0007669"/>
    <property type="project" value="UniProtKB-UniRule"/>
</dbReference>
<keyword evidence="7" id="KW-0288">FMN</keyword>
<keyword evidence="7" id="KW-0274">FAD</keyword>
<dbReference type="GO" id="GO:0010181">
    <property type="term" value="F:FMN binding"/>
    <property type="evidence" value="ECO:0007669"/>
    <property type="project" value="TreeGrafter"/>
</dbReference>